<accession>A0A4R5VEJ1</accession>
<comment type="subcellular location">
    <subcellularLocation>
        <location evidence="3">Secreted</location>
    </subcellularLocation>
    <subcellularLocation>
        <location evidence="3">Bacterial flagellum</location>
    </subcellularLocation>
</comment>
<sequence length="273" mass="28077">MSSILNNSSATVALATLNNINKGLNETQNRVSSGLAIRSGKENAAYFAISETMSGDSGMFKAINEGLTSTKNSVATARLGAETVSGLAEQFAERVAFAQGSGINLADVQSELDGLVAQIGAAIDQSTFNGDDLVNATTAVTVVSGISRSSGSFATTTISFNQVDLGAIKTTLDAIDLSTSTDIAADLATAEGALSDAIDAATSLGVSEKTLEGQQDFLGSLTDTLDSGVSAMVDANMEEEAARLQAYQVQQQLATQSLSIANQSPQNILSLFR</sequence>
<dbReference type="AlphaFoldDB" id="A0A4R5VEJ1"/>
<keyword evidence="3" id="KW-0964">Secreted</keyword>
<gene>
    <name evidence="6" type="ORF">E1832_07295</name>
</gene>
<proteinExistence type="inferred from homology"/>
<comment type="similarity">
    <text evidence="1 3">Belongs to the bacterial flagellin family.</text>
</comment>
<keyword evidence="2 3" id="KW-0975">Bacterial flagellum</keyword>
<evidence type="ECO:0000313" key="7">
    <source>
        <dbReference type="Proteomes" id="UP000295301"/>
    </source>
</evidence>
<evidence type="ECO:0000313" key="6">
    <source>
        <dbReference type="EMBL" id="TDK50206.1"/>
    </source>
</evidence>
<keyword evidence="6" id="KW-0969">Cilium</keyword>
<comment type="caution">
    <text evidence="6">The sequence shown here is derived from an EMBL/GenBank/DDBJ whole genome shotgun (WGS) entry which is preliminary data.</text>
</comment>
<dbReference type="InterPro" id="IPR001492">
    <property type="entry name" value="Flagellin"/>
</dbReference>
<protein>
    <recommendedName>
        <fullName evidence="3">Flagellin</fullName>
    </recommendedName>
</protein>
<evidence type="ECO:0000256" key="3">
    <source>
        <dbReference type="RuleBase" id="RU362073"/>
    </source>
</evidence>
<dbReference type="Proteomes" id="UP000295301">
    <property type="component" value="Unassembled WGS sequence"/>
</dbReference>
<dbReference type="EMBL" id="SMUV01000058">
    <property type="protein sequence ID" value="TDK50206.1"/>
    <property type="molecule type" value="Genomic_DNA"/>
</dbReference>
<dbReference type="Pfam" id="PF00700">
    <property type="entry name" value="Flagellin_C"/>
    <property type="match status" value="1"/>
</dbReference>
<dbReference type="Gene3D" id="1.20.1330.10">
    <property type="entry name" value="f41 fragment of flagellin, N-terminal domain"/>
    <property type="match status" value="1"/>
</dbReference>
<dbReference type="GO" id="GO:0005576">
    <property type="term" value="C:extracellular region"/>
    <property type="evidence" value="ECO:0007669"/>
    <property type="project" value="UniProtKB-SubCell"/>
</dbReference>
<evidence type="ECO:0000259" key="4">
    <source>
        <dbReference type="Pfam" id="PF00669"/>
    </source>
</evidence>
<name>A0A4R5VEJ1_9RHOB</name>
<keyword evidence="6" id="KW-0282">Flagellum</keyword>
<keyword evidence="6" id="KW-0966">Cell projection</keyword>
<evidence type="ECO:0000256" key="1">
    <source>
        <dbReference type="ARBA" id="ARBA00005709"/>
    </source>
</evidence>
<reference evidence="6 7" key="1">
    <citation type="submission" date="2019-03" db="EMBL/GenBank/DDBJ databases">
        <title>Ruegeria lutea sp. nov., a novel strain, isolated from marine sediment, the Masan Bay, South Korea.</title>
        <authorList>
            <person name="Kim J."/>
            <person name="Kim D.-Y."/>
            <person name="Lee S.-S."/>
        </authorList>
    </citation>
    <scope>NUCLEOTIDE SEQUENCE [LARGE SCALE GENOMIC DNA]</scope>
    <source>
        <strain evidence="6 7">318-1</strain>
    </source>
</reference>
<feature type="domain" description="Flagellin N-terminal" evidence="4">
    <location>
        <begin position="4"/>
        <end position="137"/>
    </location>
</feature>
<dbReference type="PANTHER" id="PTHR42792">
    <property type="entry name" value="FLAGELLIN"/>
    <property type="match status" value="1"/>
</dbReference>
<dbReference type="GO" id="GO:0005198">
    <property type="term" value="F:structural molecule activity"/>
    <property type="evidence" value="ECO:0007669"/>
    <property type="project" value="UniProtKB-UniRule"/>
</dbReference>
<dbReference type="InterPro" id="IPR001029">
    <property type="entry name" value="Flagellin_N"/>
</dbReference>
<evidence type="ECO:0000256" key="2">
    <source>
        <dbReference type="ARBA" id="ARBA00023143"/>
    </source>
</evidence>
<dbReference type="RefSeq" id="WP_133359078.1">
    <property type="nucleotide sequence ID" value="NZ_SMUV01000058.1"/>
</dbReference>
<evidence type="ECO:0000259" key="5">
    <source>
        <dbReference type="Pfam" id="PF00700"/>
    </source>
</evidence>
<dbReference type="GO" id="GO:0009288">
    <property type="term" value="C:bacterial-type flagellum"/>
    <property type="evidence" value="ECO:0007669"/>
    <property type="project" value="UniProtKB-SubCell"/>
</dbReference>
<dbReference type="PANTHER" id="PTHR42792:SF2">
    <property type="entry name" value="FLAGELLIN"/>
    <property type="match status" value="1"/>
</dbReference>
<comment type="function">
    <text evidence="3">Flagellin is the subunit protein which polymerizes to form the filaments of bacterial flagella.</text>
</comment>
<dbReference type="Pfam" id="PF00669">
    <property type="entry name" value="Flagellin_N"/>
    <property type="match status" value="1"/>
</dbReference>
<feature type="domain" description="Flagellin C-terminal" evidence="5">
    <location>
        <begin position="189"/>
        <end position="272"/>
    </location>
</feature>
<keyword evidence="7" id="KW-1185">Reference proteome</keyword>
<dbReference type="InterPro" id="IPR046358">
    <property type="entry name" value="Flagellin_C"/>
</dbReference>
<organism evidence="6 7">
    <name type="scientific">Antarcticimicrobium luteum</name>
    <dbReference type="NCBI Taxonomy" id="2547397"/>
    <lineage>
        <taxon>Bacteria</taxon>
        <taxon>Pseudomonadati</taxon>
        <taxon>Pseudomonadota</taxon>
        <taxon>Alphaproteobacteria</taxon>
        <taxon>Rhodobacterales</taxon>
        <taxon>Paracoccaceae</taxon>
        <taxon>Antarcticimicrobium</taxon>
    </lineage>
</organism>
<dbReference type="SUPFAM" id="SSF64518">
    <property type="entry name" value="Phase 1 flagellin"/>
    <property type="match status" value="1"/>
</dbReference>
<dbReference type="OrthoDB" id="8328560at2"/>